<evidence type="ECO:0000313" key="12">
    <source>
        <dbReference type="Proteomes" id="UP001303115"/>
    </source>
</evidence>
<evidence type="ECO:0000313" key="11">
    <source>
        <dbReference type="EMBL" id="KAK4035404.1"/>
    </source>
</evidence>
<proteinExistence type="inferred from homology"/>
<dbReference type="GO" id="GO:0009277">
    <property type="term" value="C:fungal-type cell wall"/>
    <property type="evidence" value="ECO:0007669"/>
    <property type="project" value="TreeGrafter"/>
</dbReference>
<comment type="catalytic activity">
    <reaction evidence="1">
        <text>Hydrolysis of (1-&gt;3)-beta-D-glucosidic linkages in (1-&gt;3)-beta-D-glucans.</text>
        <dbReference type="EC" id="3.2.1.39"/>
    </reaction>
</comment>
<name>A0AAN6PC79_9PEZI</name>
<evidence type="ECO:0000256" key="7">
    <source>
        <dbReference type="ARBA" id="ARBA00023316"/>
    </source>
</evidence>
<dbReference type="InterPro" id="IPR018807">
    <property type="entry name" value="YJL171C/Tos1_N"/>
</dbReference>
<dbReference type="Pfam" id="PF10290">
    <property type="entry name" value="YJL171C_Tos1_N"/>
    <property type="match status" value="1"/>
</dbReference>
<dbReference type="EC" id="3.2.1.39" evidence="3"/>
<evidence type="ECO:0000256" key="6">
    <source>
        <dbReference type="ARBA" id="ARBA00023295"/>
    </source>
</evidence>
<protein>
    <recommendedName>
        <fullName evidence="3">glucan endo-1,3-beta-D-glucosidase</fullName>
        <ecNumber evidence="3">3.2.1.39</ecNumber>
    </recommendedName>
</protein>
<dbReference type="InterPro" id="IPR018805">
    <property type="entry name" value="YJL171C/Tos1_C"/>
</dbReference>
<dbReference type="Pfam" id="PF10287">
    <property type="entry name" value="YJL171C_Tos1_C"/>
    <property type="match status" value="1"/>
</dbReference>
<dbReference type="Proteomes" id="UP001303115">
    <property type="component" value="Unassembled WGS sequence"/>
</dbReference>
<keyword evidence="7" id="KW-0961">Cell wall biogenesis/degradation</keyword>
<sequence>MAGAAKSAVTVRGSYPSQQLCQGTATEEHGNRYCQKVQRITYQNMGISGLYSQVISMDQGTGECTFAPREFSGPLGPFGEPLSLHLRGPLNLKQVAVYVPATPGDKASQTQGKRSTAGATIDTAIVDLHREHRRASPLDHFYDPHAKGLNNGTHWIPPINDHRNHTHGRHSVVYVSWPTGYSHHPEIWKLPPASTVYSVAKRDLIIVTVTSIQVVTVTGPVGSNTTAAASSSAEDSVTVTVTTFSTATPTSSGSSSGSSSSSGIGSSSGSKSYSVGPISGPSSTPLPPPSSNLRVGASGTHQFVRTGYYNAAQQKAEGVMFLGNYGGQRSGKWTQKLGNTLSYLNADGTGGAPNATLLKDTTLLSSHEAALFTDQPCDASCGYVQNGSVAYKGFPGPSRIFLLEFSMPHNTTPPDPGNTTSPGNDKPAIWLLNARIPYTAQYHPCNCHASGCGELDIFEVLSPGHDKAKSTVHSVYSGGDSNYFERPVDPARPVRVAVVFDGDGDDDDDEGKGAVSIIVLGQGEGEFPEGLGRDGVRGLRAAGGDEGEGVGSLFRF</sequence>
<organism evidence="11 12">
    <name type="scientific">Parachaetomium inaequale</name>
    <dbReference type="NCBI Taxonomy" id="2588326"/>
    <lineage>
        <taxon>Eukaryota</taxon>
        <taxon>Fungi</taxon>
        <taxon>Dikarya</taxon>
        <taxon>Ascomycota</taxon>
        <taxon>Pezizomycotina</taxon>
        <taxon>Sordariomycetes</taxon>
        <taxon>Sordariomycetidae</taxon>
        <taxon>Sordariales</taxon>
        <taxon>Chaetomiaceae</taxon>
        <taxon>Parachaetomium</taxon>
    </lineage>
</organism>
<evidence type="ECO:0000259" key="9">
    <source>
        <dbReference type="Pfam" id="PF10287"/>
    </source>
</evidence>
<feature type="region of interest" description="Disordered" evidence="8">
    <location>
        <begin position="245"/>
        <end position="296"/>
    </location>
</feature>
<dbReference type="AlphaFoldDB" id="A0AAN6PC79"/>
<feature type="domain" description="Cell wall protein YJL171C/Tos1 N-terminal" evidence="10">
    <location>
        <begin position="39"/>
        <end position="100"/>
    </location>
</feature>
<keyword evidence="6" id="KW-0326">Glycosidase</keyword>
<gene>
    <name evidence="11" type="ORF">C8A01DRAFT_17933</name>
</gene>
<comment type="similarity">
    <text evidence="2">Belongs to the PGA52 family.</text>
</comment>
<dbReference type="GO" id="GO:0071555">
    <property type="term" value="P:cell wall organization"/>
    <property type="evidence" value="ECO:0007669"/>
    <property type="project" value="UniProtKB-KW"/>
</dbReference>
<evidence type="ECO:0000259" key="10">
    <source>
        <dbReference type="Pfam" id="PF10290"/>
    </source>
</evidence>
<evidence type="ECO:0000256" key="8">
    <source>
        <dbReference type="SAM" id="MobiDB-lite"/>
    </source>
</evidence>
<accession>A0AAN6PC79</accession>
<feature type="domain" description="Cell wall protein YJL171C/Tos1 C-terminal" evidence="9">
    <location>
        <begin position="302"/>
        <end position="504"/>
    </location>
</feature>
<feature type="compositionally biased region" description="Low complexity" evidence="8">
    <location>
        <begin position="245"/>
        <end position="283"/>
    </location>
</feature>
<evidence type="ECO:0000256" key="1">
    <source>
        <dbReference type="ARBA" id="ARBA00000382"/>
    </source>
</evidence>
<comment type="caution">
    <text evidence="11">The sequence shown here is derived from an EMBL/GenBank/DDBJ whole genome shotgun (WGS) entry which is preliminary data.</text>
</comment>
<evidence type="ECO:0000256" key="3">
    <source>
        <dbReference type="ARBA" id="ARBA00012780"/>
    </source>
</evidence>
<evidence type="ECO:0000256" key="2">
    <source>
        <dbReference type="ARBA" id="ARBA00006055"/>
    </source>
</evidence>
<evidence type="ECO:0000256" key="4">
    <source>
        <dbReference type="ARBA" id="ARBA00022729"/>
    </source>
</evidence>
<dbReference type="GO" id="GO:0042973">
    <property type="term" value="F:glucan endo-1,3-beta-D-glucosidase activity"/>
    <property type="evidence" value="ECO:0007669"/>
    <property type="project" value="UniProtKB-EC"/>
</dbReference>
<reference evidence="12" key="1">
    <citation type="journal article" date="2023" name="Mol. Phylogenet. Evol.">
        <title>Genome-scale phylogeny and comparative genomics of the fungal order Sordariales.</title>
        <authorList>
            <person name="Hensen N."/>
            <person name="Bonometti L."/>
            <person name="Westerberg I."/>
            <person name="Brannstrom I.O."/>
            <person name="Guillou S."/>
            <person name="Cros-Aarteil S."/>
            <person name="Calhoun S."/>
            <person name="Haridas S."/>
            <person name="Kuo A."/>
            <person name="Mondo S."/>
            <person name="Pangilinan J."/>
            <person name="Riley R."/>
            <person name="LaButti K."/>
            <person name="Andreopoulos B."/>
            <person name="Lipzen A."/>
            <person name="Chen C."/>
            <person name="Yan M."/>
            <person name="Daum C."/>
            <person name="Ng V."/>
            <person name="Clum A."/>
            <person name="Steindorff A."/>
            <person name="Ohm R.A."/>
            <person name="Martin F."/>
            <person name="Silar P."/>
            <person name="Natvig D.O."/>
            <person name="Lalanne C."/>
            <person name="Gautier V."/>
            <person name="Ament-Velasquez S.L."/>
            <person name="Kruys A."/>
            <person name="Hutchinson M.I."/>
            <person name="Powell A.J."/>
            <person name="Barry K."/>
            <person name="Miller A.N."/>
            <person name="Grigoriev I.V."/>
            <person name="Debuchy R."/>
            <person name="Gladieux P."/>
            <person name="Hiltunen Thoren M."/>
            <person name="Johannesson H."/>
        </authorList>
    </citation>
    <scope>NUCLEOTIDE SEQUENCE [LARGE SCALE GENOMIC DNA]</scope>
    <source>
        <strain evidence="12">CBS 284.82</strain>
    </source>
</reference>
<keyword evidence="5" id="KW-0378">Hydrolase</keyword>
<dbReference type="PANTHER" id="PTHR31737">
    <property type="entry name" value="PROTEIN TOS1"/>
    <property type="match status" value="1"/>
</dbReference>
<keyword evidence="12" id="KW-1185">Reference proteome</keyword>
<keyword evidence="4" id="KW-0732">Signal</keyword>
<dbReference type="PANTHER" id="PTHR31737:SF2">
    <property type="entry name" value="PROTEIN TOS1"/>
    <property type="match status" value="1"/>
</dbReference>
<dbReference type="EMBL" id="MU854445">
    <property type="protein sequence ID" value="KAK4035404.1"/>
    <property type="molecule type" value="Genomic_DNA"/>
</dbReference>
<evidence type="ECO:0000256" key="5">
    <source>
        <dbReference type="ARBA" id="ARBA00022801"/>
    </source>
</evidence>